<evidence type="ECO:0000256" key="5">
    <source>
        <dbReference type="ARBA" id="ARBA00023004"/>
    </source>
</evidence>
<dbReference type="InParanoid" id="A0A672K5P3"/>
<evidence type="ECO:0000256" key="4">
    <source>
        <dbReference type="ARBA" id="ARBA00023002"/>
    </source>
</evidence>
<keyword evidence="8" id="KW-1185">Reference proteome</keyword>
<evidence type="ECO:0000256" key="6">
    <source>
        <dbReference type="ARBA" id="ARBA00023033"/>
    </source>
</evidence>
<dbReference type="SUPFAM" id="SSF48264">
    <property type="entry name" value="Cytochrome P450"/>
    <property type="match status" value="1"/>
</dbReference>
<dbReference type="GO" id="GO:0016705">
    <property type="term" value="F:oxidoreductase activity, acting on paired donors, with incorporation or reduction of molecular oxygen"/>
    <property type="evidence" value="ECO:0007669"/>
    <property type="project" value="InterPro"/>
</dbReference>
<reference evidence="7" key="2">
    <citation type="submission" date="2025-09" db="UniProtKB">
        <authorList>
            <consortium name="Ensembl"/>
        </authorList>
    </citation>
    <scope>IDENTIFICATION</scope>
</reference>
<comment type="similarity">
    <text evidence="1">Belongs to the cytochrome P450 family.</text>
</comment>
<protein>
    <recommendedName>
        <fullName evidence="9">Cytochrome P450, family 3, subfamily A, polypeptide 65</fullName>
    </recommendedName>
</protein>
<keyword evidence="2" id="KW-0349">Heme</keyword>
<dbReference type="InterPro" id="IPR001128">
    <property type="entry name" value="Cyt_P450"/>
</dbReference>
<evidence type="ECO:0000256" key="2">
    <source>
        <dbReference type="ARBA" id="ARBA00022617"/>
    </source>
</evidence>
<evidence type="ECO:0000256" key="1">
    <source>
        <dbReference type="ARBA" id="ARBA00010617"/>
    </source>
</evidence>
<accession>A0A672K5P3</accession>
<dbReference type="Ensembl" id="ENSSGRT00000006981.1">
    <property type="protein sequence ID" value="ENSSGRP00000006422.1"/>
    <property type="gene ID" value="ENSSGRG00000004342.1"/>
</dbReference>
<dbReference type="OMA" id="RILIHIW"/>
<dbReference type="GO" id="GO:0020037">
    <property type="term" value="F:heme binding"/>
    <property type="evidence" value="ECO:0007669"/>
    <property type="project" value="InterPro"/>
</dbReference>
<dbReference type="GO" id="GO:0008395">
    <property type="term" value="F:steroid hydroxylase activity"/>
    <property type="evidence" value="ECO:0007669"/>
    <property type="project" value="TreeGrafter"/>
</dbReference>
<dbReference type="Proteomes" id="UP000472262">
    <property type="component" value="Unassembled WGS sequence"/>
</dbReference>
<keyword evidence="3" id="KW-0479">Metal-binding</keyword>
<dbReference type="InterPro" id="IPR036396">
    <property type="entry name" value="Cyt_P450_sf"/>
</dbReference>
<keyword evidence="5" id="KW-0408">Iron</keyword>
<dbReference type="InterPro" id="IPR050705">
    <property type="entry name" value="Cytochrome_P450_3A"/>
</dbReference>
<evidence type="ECO:0008006" key="9">
    <source>
        <dbReference type="Google" id="ProtNLM"/>
    </source>
</evidence>
<sequence length="142" mass="16480">MIFIFAGYETTSSTLSFFFYNLATNPEAMKKLQEEIDQTFADKVELGELSESYLDAALHESLRLFPVAGRLERVCKKTVDINGLLIPKDMVVMIPTYALHRDPDYWSDPESFKPERSVINHKTQHCRELEPEKHRPEFTLKP</sequence>
<keyword evidence="4" id="KW-0560">Oxidoreductase</keyword>
<evidence type="ECO:0000256" key="3">
    <source>
        <dbReference type="ARBA" id="ARBA00022723"/>
    </source>
</evidence>
<evidence type="ECO:0000313" key="7">
    <source>
        <dbReference type="Ensembl" id="ENSSGRP00000006422.1"/>
    </source>
</evidence>
<name>A0A672K5P3_SINGR</name>
<dbReference type="AlphaFoldDB" id="A0A672K5P3"/>
<dbReference type="PANTHER" id="PTHR24302">
    <property type="entry name" value="CYTOCHROME P450 FAMILY 3"/>
    <property type="match status" value="1"/>
</dbReference>
<organism evidence="7 8">
    <name type="scientific">Sinocyclocheilus grahami</name>
    <name type="common">Dianchi golden-line fish</name>
    <name type="synonym">Barbus grahami</name>
    <dbReference type="NCBI Taxonomy" id="75366"/>
    <lineage>
        <taxon>Eukaryota</taxon>
        <taxon>Metazoa</taxon>
        <taxon>Chordata</taxon>
        <taxon>Craniata</taxon>
        <taxon>Vertebrata</taxon>
        <taxon>Euteleostomi</taxon>
        <taxon>Actinopterygii</taxon>
        <taxon>Neopterygii</taxon>
        <taxon>Teleostei</taxon>
        <taxon>Ostariophysi</taxon>
        <taxon>Cypriniformes</taxon>
        <taxon>Cyprinidae</taxon>
        <taxon>Cyprininae</taxon>
        <taxon>Sinocyclocheilus</taxon>
    </lineage>
</organism>
<proteinExistence type="inferred from homology"/>
<evidence type="ECO:0000313" key="8">
    <source>
        <dbReference type="Proteomes" id="UP000472262"/>
    </source>
</evidence>
<dbReference type="PRINTS" id="PR00385">
    <property type="entry name" value="P450"/>
</dbReference>
<dbReference type="InterPro" id="IPR002401">
    <property type="entry name" value="Cyt_P450_E_grp-I"/>
</dbReference>
<reference evidence="7" key="1">
    <citation type="submission" date="2025-08" db="UniProtKB">
        <authorList>
            <consortium name="Ensembl"/>
        </authorList>
    </citation>
    <scope>IDENTIFICATION</scope>
</reference>
<dbReference type="PANTHER" id="PTHR24302:SF32">
    <property type="entry name" value="CYTOCHROME P450, FAMILY 3, SUBFAMILY A, POLYPEPTIDE 65"/>
    <property type="match status" value="1"/>
</dbReference>
<dbReference type="Gene3D" id="1.10.630.10">
    <property type="entry name" value="Cytochrome P450"/>
    <property type="match status" value="1"/>
</dbReference>
<dbReference type="Pfam" id="PF00067">
    <property type="entry name" value="p450"/>
    <property type="match status" value="1"/>
</dbReference>
<dbReference type="GO" id="GO:0005506">
    <property type="term" value="F:iron ion binding"/>
    <property type="evidence" value="ECO:0007669"/>
    <property type="project" value="InterPro"/>
</dbReference>
<dbReference type="PRINTS" id="PR00463">
    <property type="entry name" value="EP450I"/>
</dbReference>
<keyword evidence="6" id="KW-0503">Monooxygenase</keyword>